<dbReference type="STRING" id="37928.SAMN04489742_1016"/>
<dbReference type="Pfam" id="PF01557">
    <property type="entry name" value="FAA_hydrolase"/>
    <property type="match status" value="1"/>
</dbReference>
<organism evidence="4 5">
    <name type="scientific">Crystallibacter crystallopoietes</name>
    <dbReference type="NCBI Taxonomy" id="37928"/>
    <lineage>
        <taxon>Bacteria</taxon>
        <taxon>Bacillati</taxon>
        <taxon>Actinomycetota</taxon>
        <taxon>Actinomycetes</taxon>
        <taxon>Micrococcales</taxon>
        <taxon>Micrococcaceae</taxon>
        <taxon>Crystallibacter</taxon>
    </lineage>
</organism>
<sequence>MHHTLHLCSVREGADELAAVVHPRRGLALVRDLIPGFTGDVRDILAEDLLEKLESLAETTDDGAFRDPDSATYGAPYRHPRMIWGIGLNYVEHASDLSEGVPEEPASFIKADHTVIGPGEDIPLPAQSERTTTEAEVAVVIGRYCRNVEVADALDYVAGVVPVLDQTAEDILQRNPRFLTRAKNFPGFFSFGPRIVPLAEAVGDGTLADVQVSTVVNGEVRRTNTVSHMRYSPEYLISFHSKVMPLYPGDIISTGTPGAIHVQPGDTAECRVSGVGTLSNPVSSAN</sequence>
<feature type="domain" description="Fumarylacetoacetase-like C-terminal" evidence="3">
    <location>
        <begin position="83"/>
        <end position="282"/>
    </location>
</feature>
<evidence type="ECO:0000259" key="3">
    <source>
        <dbReference type="Pfam" id="PF01557"/>
    </source>
</evidence>
<evidence type="ECO:0000313" key="5">
    <source>
        <dbReference type="Proteomes" id="UP000181917"/>
    </source>
</evidence>
<protein>
    <submittedName>
        <fullName evidence="4">2-keto-4-pentenoate hydratase/2-oxohepta-3-ene-1,7-dioic acid hydratase (Catechol pathway)</fullName>
    </submittedName>
</protein>
<reference evidence="4 5" key="1">
    <citation type="submission" date="2016-10" db="EMBL/GenBank/DDBJ databases">
        <authorList>
            <person name="de Groot N.N."/>
        </authorList>
    </citation>
    <scope>NUCLEOTIDE SEQUENCE [LARGE SCALE GENOMIC DNA]</scope>
    <source>
        <strain evidence="4 5">DSM 20117</strain>
    </source>
</reference>
<dbReference type="AlphaFoldDB" id="A0A1H1AND1"/>
<dbReference type="PANTHER" id="PTHR42796">
    <property type="entry name" value="FUMARYLACETOACETATE HYDROLASE DOMAIN-CONTAINING PROTEIN 2A-RELATED"/>
    <property type="match status" value="1"/>
</dbReference>
<evidence type="ECO:0000256" key="2">
    <source>
        <dbReference type="ARBA" id="ARBA00022723"/>
    </source>
</evidence>
<dbReference type="GO" id="GO:0046872">
    <property type="term" value="F:metal ion binding"/>
    <property type="evidence" value="ECO:0007669"/>
    <property type="project" value="UniProtKB-KW"/>
</dbReference>
<name>A0A1H1AND1_9MICC</name>
<dbReference type="PANTHER" id="PTHR42796:SF4">
    <property type="entry name" value="FUMARYLACETOACETATE HYDROLASE DOMAIN-CONTAINING PROTEIN 2A"/>
    <property type="match status" value="1"/>
</dbReference>
<dbReference type="Gene3D" id="3.90.850.10">
    <property type="entry name" value="Fumarylacetoacetase-like, C-terminal domain"/>
    <property type="match status" value="1"/>
</dbReference>
<keyword evidence="2" id="KW-0479">Metal-binding</keyword>
<keyword evidence="5" id="KW-1185">Reference proteome</keyword>
<dbReference type="OrthoDB" id="9805307at2"/>
<gene>
    <name evidence="4" type="ORF">SAMN04489742_1016</name>
</gene>
<dbReference type="Proteomes" id="UP000181917">
    <property type="component" value="Unassembled WGS sequence"/>
</dbReference>
<dbReference type="InterPro" id="IPR051121">
    <property type="entry name" value="FAH"/>
</dbReference>
<dbReference type="InterPro" id="IPR036663">
    <property type="entry name" value="Fumarylacetoacetase_C_sf"/>
</dbReference>
<dbReference type="EMBL" id="FNKH01000002">
    <property type="protein sequence ID" value="SDQ41268.1"/>
    <property type="molecule type" value="Genomic_DNA"/>
</dbReference>
<accession>A0A1H1AND1</accession>
<proteinExistence type="inferred from homology"/>
<dbReference type="GO" id="GO:0044281">
    <property type="term" value="P:small molecule metabolic process"/>
    <property type="evidence" value="ECO:0007669"/>
    <property type="project" value="UniProtKB-ARBA"/>
</dbReference>
<dbReference type="InterPro" id="IPR011234">
    <property type="entry name" value="Fumarylacetoacetase-like_C"/>
</dbReference>
<dbReference type="RefSeq" id="WP_083339583.1">
    <property type="nucleotide sequence ID" value="NZ_CP018863.1"/>
</dbReference>
<comment type="similarity">
    <text evidence="1">Belongs to the FAH family.</text>
</comment>
<evidence type="ECO:0000313" key="4">
    <source>
        <dbReference type="EMBL" id="SDQ41268.1"/>
    </source>
</evidence>
<dbReference type="SUPFAM" id="SSF56529">
    <property type="entry name" value="FAH"/>
    <property type="match status" value="1"/>
</dbReference>
<dbReference type="GO" id="GO:0003824">
    <property type="term" value="F:catalytic activity"/>
    <property type="evidence" value="ECO:0007669"/>
    <property type="project" value="InterPro"/>
</dbReference>
<evidence type="ECO:0000256" key="1">
    <source>
        <dbReference type="ARBA" id="ARBA00010211"/>
    </source>
</evidence>